<feature type="transmembrane region" description="Helical" evidence="1">
    <location>
        <begin position="9"/>
        <end position="28"/>
    </location>
</feature>
<reference evidence="2 3" key="1">
    <citation type="submission" date="2023-04" db="EMBL/GenBank/DDBJ databases">
        <title>A novel bacteria isolated from coastal sediment.</title>
        <authorList>
            <person name="Liu X.-J."/>
            <person name="Du Z.-J."/>
        </authorList>
    </citation>
    <scope>NUCLEOTIDE SEQUENCE [LARGE SCALE GENOMIC DNA]</scope>
    <source>
        <strain evidence="2 3">SDUM461003</strain>
    </source>
</reference>
<organism evidence="2 3">
    <name type="scientific">Thalassobacterium maritimum</name>
    <dbReference type="NCBI Taxonomy" id="3041265"/>
    <lineage>
        <taxon>Bacteria</taxon>
        <taxon>Pseudomonadati</taxon>
        <taxon>Verrucomicrobiota</taxon>
        <taxon>Opitutia</taxon>
        <taxon>Puniceicoccales</taxon>
        <taxon>Coraliomargaritaceae</taxon>
        <taxon>Thalassobacterium</taxon>
    </lineage>
</organism>
<keyword evidence="1" id="KW-1133">Transmembrane helix</keyword>
<dbReference type="EMBL" id="JARXHW010000071">
    <property type="protein sequence ID" value="MDQ8209452.1"/>
    <property type="molecule type" value="Genomic_DNA"/>
</dbReference>
<dbReference type="Proteomes" id="UP001225316">
    <property type="component" value="Unassembled WGS sequence"/>
</dbReference>
<gene>
    <name evidence="2" type="ORF">QEH52_18145</name>
</gene>
<comment type="caution">
    <text evidence="2">The sequence shown here is derived from an EMBL/GenBank/DDBJ whole genome shotgun (WGS) entry which is preliminary data.</text>
</comment>
<dbReference type="RefSeq" id="WP_308952369.1">
    <property type="nucleotide sequence ID" value="NZ_JARXHW010000071.1"/>
</dbReference>
<keyword evidence="3" id="KW-1185">Reference proteome</keyword>
<protein>
    <recommendedName>
        <fullName evidence="4">DoxX family protein</fullName>
    </recommendedName>
</protein>
<proteinExistence type="predicted"/>
<sequence>MKTLSNSQLAYLGLRLAFGLSILVHGAVRVPKLAAFANGMSSQFDGSLLAGFPSLAFAYAIPFLEAGVGLTLLLGGRFIRWGAFTGCLLMGGIMFGTGMLEKWELLPSQLIHLGLFYAVLMNPHTPDNKNAG</sequence>
<feature type="transmembrane region" description="Helical" evidence="1">
    <location>
        <begin position="81"/>
        <end position="100"/>
    </location>
</feature>
<accession>A0ABU1B1Z5</accession>
<evidence type="ECO:0000313" key="3">
    <source>
        <dbReference type="Proteomes" id="UP001225316"/>
    </source>
</evidence>
<keyword evidence="1" id="KW-0472">Membrane</keyword>
<keyword evidence="1" id="KW-0812">Transmembrane</keyword>
<evidence type="ECO:0000256" key="1">
    <source>
        <dbReference type="SAM" id="Phobius"/>
    </source>
</evidence>
<evidence type="ECO:0008006" key="4">
    <source>
        <dbReference type="Google" id="ProtNLM"/>
    </source>
</evidence>
<feature type="transmembrane region" description="Helical" evidence="1">
    <location>
        <begin position="48"/>
        <end position="74"/>
    </location>
</feature>
<name>A0ABU1B1Z5_9BACT</name>
<evidence type="ECO:0000313" key="2">
    <source>
        <dbReference type="EMBL" id="MDQ8209452.1"/>
    </source>
</evidence>